<proteinExistence type="predicted"/>
<dbReference type="EMBL" id="CACRUU010000084">
    <property type="protein sequence ID" value="VYU49099.1"/>
    <property type="molecule type" value="Genomic_DNA"/>
</dbReference>
<organism evidence="1">
    <name type="scientific">Mediterraneibacter gnavus</name>
    <name type="common">Ruminococcus gnavus</name>
    <dbReference type="NCBI Taxonomy" id="33038"/>
    <lineage>
        <taxon>Bacteria</taxon>
        <taxon>Bacillati</taxon>
        <taxon>Bacillota</taxon>
        <taxon>Clostridia</taxon>
        <taxon>Lachnospirales</taxon>
        <taxon>Lachnospiraceae</taxon>
        <taxon>Mediterraneibacter</taxon>
    </lineage>
</organism>
<name>A0A6N3FB10_MEDGN</name>
<sequence length="425" mass="46686">MARIYLADKETLDSTHANTNAILAALEESGGEHKKAVRYGIKINKSDSGKKSRVTYLYDAVGMTPAAMNYTDGTFNYGSWGNVEFVKNNYPCMVKFDGTEDYKLLATNYALKADGTTASDAANVDYAGNAMAAFKGGWLCQYETATDEYIIWSNVKYDDGYNAYHRTAPDGIIREGFYRRIYTPTLLSNVARSLSGQQPMASKNATQERTYIKANGDVWEHTSWWEWNYIIALLKIMAKTEDLQEAYGNGNMSGYVNDSTKYYGVLASGSMDDKGQFYGYNAGNKQIKVFHTEAMWGDQWERICQMVCDKGVVKVQPYGDCNLTGAGFEKVLDFADYGVSGSVGGYMKDTVMTKAGRFPVTYTGSSSTYLCDYFWLNTGIVAVPLVGGSCCNGLYCGACVSLSNAAGNAHWSFAPGLSCKMPNAA</sequence>
<accession>A0A6N3FB10</accession>
<dbReference type="RefSeq" id="WP_156734475.1">
    <property type="nucleotide sequence ID" value="NZ_CACRUU010000084.1"/>
</dbReference>
<protein>
    <submittedName>
        <fullName evidence="1">Uncharacterized protein</fullName>
    </submittedName>
</protein>
<evidence type="ECO:0000313" key="1">
    <source>
        <dbReference type="EMBL" id="VYU49099.1"/>
    </source>
</evidence>
<dbReference type="AlphaFoldDB" id="A0A6N3FB10"/>
<gene>
    <name evidence="1" type="ORF">RGLFYP36_01758</name>
</gene>
<reference evidence="1" key="1">
    <citation type="submission" date="2019-11" db="EMBL/GenBank/DDBJ databases">
        <authorList>
            <person name="Feng L."/>
        </authorList>
    </citation>
    <scope>NUCLEOTIDE SEQUENCE</scope>
    <source>
        <strain evidence="1">RgnavusLFYP36</strain>
    </source>
</reference>